<organism evidence="12">
    <name type="scientific">Wickerhamiella versatilis</name>
    <name type="common">Yeast</name>
    <name type="synonym">Brettanomyces versatilis</name>
    <dbReference type="NCBI Taxonomy" id="27304"/>
    <lineage>
        <taxon>Eukaryota</taxon>
        <taxon>Fungi</taxon>
        <taxon>Dikarya</taxon>
        <taxon>Ascomycota</taxon>
        <taxon>Saccharomycotina</taxon>
        <taxon>Dipodascomycetes</taxon>
        <taxon>Dipodascales</taxon>
        <taxon>Trichomonascaceae</taxon>
        <taxon>Wickerhamiella</taxon>
    </lineage>
</organism>
<dbReference type="PANTHER" id="PTHR11728:SF8">
    <property type="entry name" value="GLYCEROL-3-PHOSPHATE DEHYDROGENASE [NAD(+)]-RELATED"/>
    <property type="match status" value="1"/>
</dbReference>
<dbReference type="InterPro" id="IPR006168">
    <property type="entry name" value="G3P_DH_NAD-dep"/>
</dbReference>
<dbReference type="InterPro" id="IPR017751">
    <property type="entry name" value="G3P_DH_NAD-dep_euk"/>
</dbReference>
<comment type="similarity">
    <text evidence="1 8">Belongs to the NAD-dependent glycerol-3-phosphate dehydrogenase family.</text>
</comment>
<evidence type="ECO:0000256" key="1">
    <source>
        <dbReference type="ARBA" id="ARBA00011009"/>
    </source>
</evidence>
<dbReference type="PANTHER" id="PTHR11728">
    <property type="entry name" value="GLYCEROL-3-PHOSPHATE DEHYDROGENASE"/>
    <property type="match status" value="1"/>
</dbReference>
<dbReference type="InterPro" id="IPR011128">
    <property type="entry name" value="G3P_DH_NAD-dep_N"/>
</dbReference>
<evidence type="ECO:0000256" key="9">
    <source>
        <dbReference type="RuleBase" id="RU361243"/>
    </source>
</evidence>
<dbReference type="NCBIfam" id="TIGR03376">
    <property type="entry name" value="glycerol3P_DH"/>
    <property type="match status" value="1"/>
</dbReference>
<dbReference type="Pfam" id="PF07479">
    <property type="entry name" value="NAD_Gly3P_dh_C"/>
    <property type="match status" value="1"/>
</dbReference>
<keyword evidence="2 8" id="KW-0560">Oxidoreductase</keyword>
<dbReference type="GO" id="GO:0141152">
    <property type="term" value="F:glycerol-3-phosphate dehydrogenase (NAD+) activity"/>
    <property type="evidence" value="ECO:0007669"/>
    <property type="project" value="UniProtKB-UniRule"/>
</dbReference>
<dbReference type="InterPro" id="IPR036291">
    <property type="entry name" value="NAD(P)-bd_dom_sf"/>
</dbReference>
<feature type="domain" description="Glycerol-3-phosphate dehydrogenase NAD-dependent C-terminal" evidence="11">
    <location>
        <begin position="226"/>
        <end position="372"/>
    </location>
</feature>
<feature type="binding site" evidence="7">
    <location>
        <begin position="35"/>
        <end position="40"/>
    </location>
    <ligand>
        <name>NAD(+)</name>
        <dbReference type="ChEBI" id="CHEBI:57540"/>
    </ligand>
</feature>
<reference evidence="12" key="1">
    <citation type="journal article" date="2008" name="Yeast">
        <title>Expression of glycerol 3-phosphate dehydrogenase gene (CvGPD1) in salt-tolerant yeast Candida versatilis is stimulated by high concentrations of NaCl.</title>
        <authorList>
            <person name="Watanabe Y."/>
            <person name="Nagayama K."/>
            <person name="Tamai Y."/>
        </authorList>
    </citation>
    <scope>NUCLEOTIDE SEQUENCE</scope>
    <source>
        <strain evidence="12">NBRC 10650</strain>
    </source>
</reference>
<dbReference type="EMBL" id="AB296385">
    <property type="protein sequence ID" value="BAF79866.1"/>
    <property type="molecule type" value="Genomic_DNA"/>
</dbReference>
<dbReference type="Gene3D" id="3.40.50.720">
    <property type="entry name" value="NAD(P)-binding Rossmann-like Domain"/>
    <property type="match status" value="1"/>
</dbReference>
<evidence type="ECO:0000256" key="5">
    <source>
        <dbReference type="PIRSR" id="PIRSR000114-1"/>
    </source>
</evidence>
<comment type="catalytic activity">
    <reaction evidence="4 9">
        <text>sn-glycerol 3-phosphate + NAD(+) = dihydroxyacetone phosphate + NADH + H(+)</text>
        <dbReference type="Rhea" id="RHEA:11092"/>
        <dbReference type="ChEBI" id="CHEBI:15378"/>
        <dbReference type="ChEBI" id="CHEBI:57540"/>
        <dbReference type="ChEBI" id="CHEBI:57597"/>
        <dbReference type="ChEBI" id="CHEBI:57642"/>
        <dbReference type="ChEBI" id="CHEBI:57945"/>
        <dbReference type="EC" id="1.1.1.8"/>
    </reaction>
</comment>
<evidence type="ECO:0000313" key="12">
    <source>
        <dbReference type="EMBL" id="BAF79866.1"/>
    </source>
</evidence>
<dbReference type="InterPro" id="IPR006109">
    <property type="entry name" value="G3P_DH_NAD-dep_C"/>
</dbReference>
<evidence type="ECO:0000256" key="6">
    <source>
        <dbReference type="PIRSR" id="PIRSR000114-2"/>
    </source>
</evidence>
<evidence type="ECO:0000256" key="3">
    <source>
        <dbReference type="ARBA" id="ARBA00023027"/>
    </source>
</evidence>
<feature type="active site" description="Proton acceptor" evidence="5">
    <location>
        <position position="237"/>
    </location>
</feature>
<dbReference type="EC" id="1.1.1.8" evidence="9"/>
<name>A7VL17_WICVE</name>
<dbReference type="GO" id="GO:0042803">
    <property type="term" value="F:protein homodimerization activity"/>
    <property type="evidence" value="ECO:0007669"/>
    <property type="project" value="InterPro"/>
</dbReference>
<evidence type="ECO:0000259" key="10">
    <source>
        <dbReference type="Pfam" id="PF01210"/>
    </source>
</evidence>
<dbReference type="SUPFAM" id="SSF48179">
    <property type="entry name" value="6-phosphogluconate dehydrogenase C-terminal domain-like"/>
    <property type="match status" value="1"/>
</dbReference>
<feature type="binding site" evidence="6">
    <location>
        <position position="146"/>
    </location>
    <ligand>
        <name>substrate</name>
    </ligand>
</feature>
<dbReference type="InterPro" id="IPR008927">
    <property type="entry name" value="6-PGluconate_DH-like_C_sf"/>
</dbReference>
<dbReference type="AlphaFoldDB" id="A7VL17"/>
<dbReference type="Gene3D" id="1.10.1040.10">
    <property type="entry name" value="N-(1-d-carboxylethyl)-l-norvaline Dehydrogenase, domain 2"/>
    <property type="match status" value="1"/>
</dbReference>
<dbReference type="GO" id="GO:0046168">
    <property type="term" value="P:glycerol-3-phosphate catabolic process"/>
    <property type="evidence" value="ECO:0007669"/>
    <property type="project" value="UniProtKB-UniRule"/>
</dbReference>
<feature type="binding site" evidence="7">
    <location>
        <position position="123"/>
    </location>
    <ligand>
        <name>NAD(+)</name>
        <dbReference type="ChEBI" id="CHEBI:57540"/>
    </ligand>
</feature>
<evidence type="ECO:0000256" key="8">
    <source>
        <dbReference type="RuleBase" id="RU000437"/>
    </source>
</evidence>
<dbReference type="GO" id="GO:0051287">
    <property type="term" value="F:NAD binding"/>
    <property type="evidence" value="ECO:0007669"/>
    <property type="project" value="UniProtKB-UniRule"/>
</dbReference>
<keyword evidence="3 7" id="KW-0520">NAD</keyword>
<evidence type="ECO:0000259" key="11">
    <source>
        <dbReference type="Pfam" id="PF07479"/>
    </source>
</evidence>
<evidence type="ECO:0000256" key="2">
    <source>
        <dbReference type="ARBA" id="ARBA00023002"/>
    </source>
</evidence>
<sequence length="378" mass="41316">MPTPQERLAQLRGNEDAPASVASKYNKRFRVGVIGSGNWGTAVAKIVAENCLEKPYLFHRDVKMWVREEEVSDMKLTDIINSYHENVKYLPEVTLPFNLFAEPDIRKVADGADLLVINLPHQFLGSVCDQMKGIDFSKSSAISCLKGINVSADGVELLHDVVEKKLGLHCGVLSGANIASEVARERWSETTIAFPLPSWYQQGDADDNLIKELFYRPYFHVQVSDDVCGASISGALKNVVALGAGLVEGAGWGDNAKAAVMRRGLLEVIMFGNVFFPGKCRPETFTTESAGVADLITSCAGGRNVKVGRAFARTGKPLEVIEKELLNGQSAQGIITGREVMELLTATKKEDEFPLLGAIYDIVHNKLHISNLPERIAD</sequence>
<dbReference type="Pfam" id="PF01210">
    <property type="entry name" value="NAD_Gly3P_dh_N"/>
    <property type="match status" value="1"/>
</dbReference>
<feature type="domain" description="Glycerol-3-phosphate dehydrogenase NAD-dependent N-terminal" evidence="10">
    <location>
        <begin position="31"/>
        <end position="194"/>
    </location>
</feature>
<dbReference type="InterPro" id="IPR013328">
    <property type="entry name" value="6PGD_dom2"/>
</dbReference>
<dbReference type="FunFam" id="1.10.1040.10:FF:000004">
    <property type="entry name" value="Glycerol-3-phosphate dehydrogenase [NAD(+)]"/>
    <property type="match status" value="1"/>
</dbReference>
<accession>A7VL17</accession>
<protein>
    <recommendedName>
        <fullName evidence="9">Glycerol-3-phosphate dehydrogenase [NAD(+)]</fullName>
        <ecNumber evidence="9">1.1.1.8</ecNumber>
    </recommendedName>
</protein>
<feature type="binding site" evidence="6">
    <location>
        <begin position="303"/>
        <end position="304"/>
    </location>
    <ligand>
        <name>substrate</name>
    </ligand>
</feature>
<dbReference type="GO" id="GO:0005829">
    <property type="term" value="C:cytosol"/>
    <property type="evidence" value="ECO:0007669"/>
    <property type="project" value="TreeGrafter"/>
</dbReference>
<dbReference type="GO" id="GO:0005975">
    <property type="term" value="P:carbohydrate metabolic process"/>
    <property type="evidence" value="ECO:0007669"/>
    <property type="project" value="InterPro"/>
</dbReference>
<feature type="binding site" evidence="7">
    <location>
        <position position="332"/>
    </location>
    <ligand>
        <name>NAD(+)</name>
        <dbReference type="ChEBI" id="CHEBI:57540"/>
    </ligand>
</feature>
<feature type="binding site" evidence="7">
    <location>
        <position position="179"/>
    </location>
    <ligand>
        <name>NAD(+)</name>
        <dbReference type="ChEBI" id="CHEBI:57540"/>
    </ligand>
</feature>
<dbReference type="PROSITE" id="PS00957">
    <property type="entry name" value="NAD_G3PDH"/>
    <property type="match status" value="1"/>
</dbReference>
<evidence type="ECO:0000256" key="4">
    <source>
        <dbReference type="ARBA" id="ARBA00048683"/>
    </source>
</evidence>
<gene>
    <name evidence="12" type="primary">CvGPD1</name>
</gene>
<feature type="binding site" evidence="7">
    <location>
        <position position="303"/>
    </location>
    <ligand>
        <name>NAD(+)</name>
        <dbReference type="ChEBI" id="CHEBI:57540"/>
    </ligand>
</feature>
<dbReference type="SUPFAM" id="SSF51735">
    <property type="entry name" value="NAD(P)-binding Rossmann-fold domains"/>
    <property type="match status" value="1"/>
</dbReference>
<dbReference type="PIRSF" id="PIRSF000114">
    <property type="entry name" value="Glycerol-3-P_dh"/>
    <property type="match status" value="1"/>
</dbReference>
<evidence type="ECO:0000256" key="7">
    <source>
        <dbReference type="PIRSR" id="PIRSR000114-3"/>
    </source>
</evidence>
<dbReference type="PRINTS" id="PR00077">
    <property type="entry name" value="GPDHDRGNASE"/>
</dbReference>
<proteinExistence type="inferred from homology"/>
<dbReference type="GO" id="GO:0005634">
    <property type="term" value="C:nucleus"/>
    <property type="evidence" value="ECO:0007669"/>
    <property type="project" value="TreeGrafter"/>
</dbReference>